<sequence>MGSSTTIYDAHGSTGYGGGSNVGDYTPTNETVVIGGGASGTSITYLNVTFPSLPGTEALTGLLSTITVLNIS</sequence>
<organism evidence="2 3">
    <name type="scientific">Bartonella taylorii</name>
    <dbReference type="NCBI Taxonomy" id="33046"/>
    <lineage>
        <taxon>Bacteria</taxon>
        <taxon>Pseudomonadati</taxon>
        <taxon>Pseudomonadota</taxon>
        <taxon>Alphaproteobacteria</taxon>
        <taxon>Hyphomicrobiales</taxon>
        <taxon>Bartonellaceae</taxon>
        <taxon>Bartonella</taxon>
    </lineage>
</organism>
<evidence type="ECO:0000313" key="3">
    <source>
        <dbReference type="Proteomes" id="UP001056980"/>
    </source>
</evidence>
<evidence type="ECO:0000256" key="1">
    <source>
        <dbReference type="SAM" id="MobiDB-lite"/>
    </source>
</evidence>
<name>A0A9Q8YWH9_BARTA</name>
<feature type="region of interest" description="Disordered" evidence="1">
    <location>
        <begin position="1"/>
        <end position="22"/>
    </location>
</feature>
<dbReference type="KEGG" id="btay:LAJ60_05600"/>
<dbReference type="AlphaFoldDB" id="A0A9Q8YWH9"/>
<protein>
    <submittedName>
        <fullName evidence="2">Uncharacterized protein</fullName>
    </submittedName>
</protein>
<dbReference type="EMBL" id="CP083444">
    <property type="protein sequence ID" value="USP02356.1"/>
    <property type="molecule type" value="Genomic_DNA"/>
</dbReference>
<dbReference type="RefSeq" id="WP_208432956.1">
    <property type="nucleotide sequence ID" value="NZ_CADDYE010000009.1"/>
</dbReference>
<evidence type="ECO:0000313" key="2">
    <source>
        <dbReference type="EMBL" id="USP02356.1"/>
    </source>
</evidence>
<dbReference type="Proteomes" id="UP001056980">
    <property type="component" value="Chromosome"/>
</dbReference>
<gene>
    <name evidence="2" type="ORF">LAJ60_05600</name>
</gene>
<proteinExistence type="predicted"/>
<accession>A0A9Q8YWH9</accession>
<reference evidence="2" key="1">
    <citation type="journal article" date="2022" name="Proc. Natl. Acad. Sci. U.S.A.">
        <title>Identification of the Bartonella autotransporter CFA as a protective antigen and hypervariable target of neutralizing antibodies in mice.</title>
        <authorList>
            <person name="Siewert L.K."/>
            <person name="Korotaev A."/>
            <person name="Sedzicki J."/>
            <person name="Fromm K."/>
            <person name="Pinschewer D.D."/>
            <person name="Dehio C."/>
        </authorList>
    </citation>
    <scope>NUCLEOTIDE SEQUENCE</scope>
    <source>
        <strain evidence="2">IBS296</strain>
    </source>
</reference>